<protein>
    <submittedName>
        <fullName evidence="1">Uncharacterized protein</fullName>
    </submittedName>
</protein>
<sequence length="182" mass="20614">MEVQATKVVKPEADQAFRSHDHINAKDEASGSHVQPMEETKKLSIVTHGHINVEDEASGSHVQPMEETKKLSIVTTLIEPSDIVIDTKYLKDKLDFLKKEAAGKPVKTRIQRVPPMLNENQELKKYYKPAVVAIGPIHHRARDAIRNSENHMDDRKLQGMNINNEQLAFAEQDILLLENQLP</sequence>
<evidence type="ECO:0000313" key="1">
    <source>
        <dbReference type="EMBL" id="KAF2299391.1"/>
    </source>
</evidence>
<reference evidence="1 2" key="1">
    <citation type="journal article" date="2020" name="Mol. Plant">
        <title>The Chromosome-Based Rubber Tree Genome Provides New Insights into Spurge Genome Evolution and Rubber Biosynthesis.</title>
        <authorList>
            <person name="Liu J."/>
            <person name="Shi C."/>
            <person name="Shi C.C."/>
            <person name="Li W."/>
            <person name="Zhang Q.J."/>
            <person name="Zhang Y."/>
            <person name="Li K."/>
            <person name="Lu H.F."/>
            <person name="Shi C."/>
            <person name="Zhu S.T."/>
            <person name="Xiao Z.Y."/>
            <person name="Nan H."/>
            <person name="Yue Y."/>
            <person name="Zhu X.G."/>
            <person name="Wu Y."/>
            <person name="Hong X.N."/>
            <person name="Fan G.Y."/>
            <person name="Tong Y."/>
            <person name="Zhang D."/>
            <person name="Mao C.L."/>
            <person name="Liu Y.L."/>
            <person name="Hao S.J."/>
            <person name="Liu W.Q."/>
            <person name="Lv M.Q."/>
            <person name="Zhang H.B."/>
            <person name="Liu Y."/>
            <person name="Hu-Tang G.R."/>
            <person name="Wang J.P."/>
            <person name="Wang J.H."/>
            <person name="Sun Y.H."/>
            <person name="Ni S.B."/>
            <person name="Chen W.B."/>
            <person name="Zhang X.C."/>
            <person name="Jiao Y.N."/>
            <person name="Eichler E.E."/>
            <person name="Li G.H."/>
            <person name="Liu X."/>
            <person name="Gao L.Z."/>
        </authorList>
    </citation>
    <scope>NUCLEOTIDE SEQUENCE [LARGE SCALE GENOMIC DNA]</scope>
    <source>
        <strain evidence="2">cv. GT1</strain>
        <tissue evidence="1">Leaf</tissue>
    </source>
</reference>
<dbReference type="AlphaFoldDB" id="A0A6A6LD79"/>
<proteinExistence type="predicted"/>
<dbReference type="Proteomes" id="UP000467840">
    <property type="component" value="Chromosome 1"/>
</dbReference>
<accession>A0A6A6LD79</accession>
<dbReference type="InterPro" id="IPR004158">
    <property type="entry name" value="DUF247_pln"/>
</dbReference>
<gene>
    <name evidence="1" type="ORF">GH714_031812</name>
</gene>
<organism evidence="1 2">
    <name type="scientific">Hevea brasiliensis</name>
    <name type="common">Para rubber tree</name>
    <name type="synonym">Siphonia brasiliensis</name>
    <dbReference type="NCBI Taxonomy" id="3981"/>
    <lineage>
        <taxon>Eukaryota</taxon>
        <taxon>Viridiplantae</taxon>
        <taxon>Streptophyta</taxon>
        <taxon>Embryophyta</taxon>
        <taxon>Tracheophyta</taxon>
        <taxon>Spermatophyta</taxon>
        <taxon>Magnoliopsida</taxon>
        <taxon>eudicotyledons</taxon>
        <taxon>Gunneridae</taxon>
        <taxon>Pentapetalae</taxon>
        <taxon>rosids</taxon>
        <taxon>fabids</taxon>
        <taxon>Malpighiales</taxon>
        <taxon>Euphorbiaceae</taxon>
        <taxon>Crotonoideae</taxon>
        <taxon>Micrandreae</taxon>
        <taxon>Hevea</taxon>
    </lineage>
</organism>
<dbReference type="EMBL" id="JAAGAX010000011">
    <property type="protein sequence ID" value="KAF2299391.1"/>
    <property type="molecule type" value="Genomic_DNA"/>
</dbReference>
<evidence type="ECO:0000313" key="2">
    <source>
        <dbReference type="Proteomes" id="UP000467840"/>
    </source>
</evidence>
<comment type="caution">
    <text evidence="1">The sequence shown here is derived from an EMBL/GenBank/DDBJ whole genome shotgun (WGS) entry which is preliminary data.</text>
</comment>
<name>A0A6A6LD79_HEVBR</name>
<keyword evidence="2" id="KW-1185">Reference proteome</keyword>
<dbReference type="Pfam" id="PF03140">
    <property type="entry name" value="DUF247"/>
    <property type="match status" value="1"/>
</dbReference>